<accession>A0A2R4BJL8</accession>
<name>A0A2R4BJL8_THAAR</name>
<organism evidence="1 2">
    <name type="scientific">Thauera aromatica K172</name>
    <dbReference type="NCBI Taxonomy" id="44139"/>
    <lineage>
        <taxon>Bacteria</taxon>
        <taxon>Pseudomonadati</taxon>
        <taxon>Pseudomonadota</taxon>
        <taxon>Betaproteobacteria</taxon>
        <taxon>Rhodocyclales</taxon>
        <taxon>Zoogloeaceae</taxon>
        <taxon>Thauera</taxon>
    </lineage>
</organism>
<dbReference type="EMBL" id="CP028339">
    <property type="protein sequence ID" value="AVR87520.1"/>
    <property type="molecule type" value="Genomic_DNA"/>
</dbReference>
<evidence type="ECO:0000313" key="2">
    <source>
        <dbReference type="Proteomes" id="UP000241885"/>
    </source>
</evidence>
<protein>
    <recommendedName>
        <fullName evidence="3">Type II toxin-antitoxin system MqsA family antitoxin</fullName>
    </recommendedName>
</protein>
<dbReference type="RefSeq" id="WP_107219932.1">
    <property type="nucleotide sequence ID" value="NZ_CP028339.1"/>
</dbReference>
<gene>
    <name evidence="1" type="ORF">Tharo_0577</name>
</gene>
<dbReference type="AlphaFoldDB" id="A0A2R4BJL8"/>
<dbReference type="KEGG" id="tak:Tharo_0577"/>
<dbReference type="OrthoDB" id="7349669at2"/>
<keyword evidence="2" id="KW-1185">Reference proteome</keyword>
<dbReference type="InterPro" id="IPR022453">
    <property type="entry name" value="Znf_MqsA-type"/>
</dbReference>
<reference evidence="1 2" key="1">
    <citation type="submission" date="2018-03" db="EMBL/GenBank/DDBJ databases">
        <title>Complete genome sequence of Thauera aromatica, a model organism for studying aromatic compound degradation under denitrifying conditions.</title>
        <authorList>
            <person name="Lo H.-Y."/>
            <person name="Goris T."/>
            <person name="Boll M."/>
            <person name="Mueller J.A."/>
        </authorList>
    </citation>
    <scope>NUCLEOTIDE SEQUENCE [LARGE SCALE GENOMIC DNA]</scope>
    <source>
        <strain evidence="1 2">K172</strain>
    </source>
</reference>
<evidence type="ECO:0008006" key="3">
    <source>
        <dbReference type="Google" id="ProtNLM"/>
    </source>
</evidence>
<proteinExistence type="predicted"/>
<dbReference type="NCBIfam" id="TIGR03831">
    <property type="entry name" value="YgiT_finger"/>
    <property type="match status" value="1"/>
</dbReference>
<sequence>MKCPICKHGETKPGLTTVTLERGGMAVVFRGVPGEVCDNCGETFHDEAVTAALLRQAEEAAAAGVEVDIRRFAAAA</sequence>
<dbReference type="Proteomes" id="UP000241885">
    <property type="component" value="Chromosome"/>
</dbReference>
<dbReference type="Gene3D" id="3.10.20.860">
    <property type="match status" value="1"/>
</dbReference>
<evidence type="ECO:0000313" key="1">
    <source>
        <dbReference type="EMBL" id="AVR87520.1"/>
    </source>
</evidence>
<dbReference type="CDD" id="cd12870">
    <property type="entry name" value="MqsA"/>
    <property type="match status" value="1"/>
</dbReference>